<evidence type="ECO:0000259" key="1">
    <source>
        <dbReference type="Pfam" id="PF01872"/>
    </source>
</evidence>
<dbReference type="RefSeq" id="WP_066786708.1">
    <property type="nucleotide sequence ID" value="NZ_LWQS01000049.1"/>
</dbReference>
<dbReference type="InterPro" id="IPR050765">
    <property type="entry name" value="Riboflavin_Biosynth_HTPR"/>
</dbReference>
<name>A0A178MB53_9CHLR</name>
<reference evidence="2 3" key="1">
    <citation type="submission" date="2016-04" db="EMBL/GenBank/DDBJ databases">
        <title>Chloroflexus islandicus sp. nov., a thermophilic filamentous anoxygenic phototrophic bacterium from geyser Strokkur (Iceland).</title>
        <authorList>
            <person name="Gaisin V.A."/>
            <person name="Kalashnikov A.M."/>
            <person name="Sukhacheva M.V."/>
            <person name="Grouzdev D.S."/>
            <person name="Ivanov T.M."/>
            <person name="Kuznetsov B."/>
            <person name="Gorlenko V.M."/>
        </authorList>
    </citation>
    <scope>NUCLEOTIDE SEQUENCE [LARGE SCALE GENOMIC DNA]</scope>
    <source>
        <strain evidence="3">isl-2</strain>
    </source>
</reference>
<comment type="caution">
    <text evidence="2">The sequence shown here is derived from an EMBL/GenBank/DDBJ whole genome shotgun (WGS) entry which is preliminary data.</text>
</comment>
<proteinExistence type="predicted"/>
<evidence type="ECO:0000313" key="2">
    <source>
        <dbReference type="EMBL" id="OAN46021.1"/>
    </source>
</evidence>
<sequence>MRRIRYQVACSLDGYIAGPQGDTGWIPAEPEIDFGAWFAEFDTLLMGRKTFAGLPLTDPEYGQLYAGKELVVVSTTLAAADHPHVTIINELSRHTIESLRQRPGKDIWLFGGGELFRHLLALDMVDTIELAVAPVLLGGGIPFLPAPGRSHRLTLTEQRRYEHSGMVWLSYRIEPAAAQTN</sequence>
<protein>
    <submittedName>
        <fullName evidence="2">Deaminase</fullName>
    </submittedName>
</protein>
<dbReference type="PANTHER" id="PTHR38011:SF11">
    <property type="entry name" value="2,5-DIAMINO-6-RIBOSYLAMINO-4(3H)-PYRIMIDINONE 5'-PHOSPHATE REDUCTASE"/>
    <property type="match status" value="1"/>
</dbReference>
<dbReference type="Pfam" id="PF01872">
    <property type="entry name" value="RibD_C"/>
    <property type="match status" value="1"/>
</dbReference>
<feature type="domain" description="Bacterial bifunctional deaminase-reductase C-terminal" evidence="1">
    <location>
        <begin position="4"/>
        <end position="161"/>
    </location>
</feature>
<dbReference type="PRINTS" id="PR00070">
    <property type="entry name" value="DHFR"/>
</dbReference>
<dbReference type="GO" id="GO:0009231">
    <property type="term" value="P:riboflavin biosynthetic process"/>
    <property type="evidence" value="ECO:0007669"/>
    <property type="project" value="InterPro"/>
</dbReference>
<dbReference type="InterPro" id="IPR024072">
    <property type="entry name" value="DHFR-like_dom_sf"/>
</dbReference>
<dbReference type="STRING" id="1707952.A6A03_01835"/>
<dbReference type="PANTHER" id="PTHR38011">
    <property type="entry name" value="DIHYDROFOLATE REDUCTASE FAMILY PROTEIN (AFU_ORTHOLOGUE AFUA_8G06820)"/>
    <property type="match status" value="1"/>
</dbReference>
<accession>A0A178MB53</accession>
<gene>
    <name evidence="2" type="ORF">A6A03_01835</name>
</gene>
<dbReference type="SUPFAM" id="SSF53597">
    <property type="entry name" value="Dihydrofolate reductase-like"/>
    <property type="match status" value="1"/>
</dbReference>
<evidence type="ECO:0000313" key="3">
    <source>
        <dbReference type="Proteomes" id="UP000078287"/>
    </source>
</evidence>
<dbReference type="Proteomes" id="UP000078287">
    <property type="component" value="Unassembled WGS sequence"/>
</dbReference>
<organism evidence="2 3">
    <name type="scientific">Chloroflexus islandicus</name>
    <dbReference type="NCBI Taxonomy" id="1707952"/>
    <lineage>
        <taxon>Bacteria</taxon>
        <taxon>Bacillati</taxon>
        <taxon>Chloroflexota</taxon>
        <taxon>Chloroflexia</taxon>
        <taxon>Chloroflexales</taxon>
        <taxon>Chloroflexineae</taxon>
        <taxon>Chloroflexaceae</taxon>
        <taxon>Chloroflexus</taxon>
    </lineage>
</organism>
<dbReference type="OrthoDB" id="195113at2"/>
<keyword evidence="3" id="KW-1185">Reference proteome</keyword>
<dbReference type="GO" id="GO:0008703">
    <property type="term" value="F:5-amino-6-(5-phosphoribosylamino)uracil reductase activity"/>
    <property type="evidence" value="ECO:0007669"/>
    <property type="project" value="InterPro"/>
</dbReference>
<dbReference type="EMBL" id="LWQS01000049">
    <property type="protein sequence ID" value="OAN46021.1"/>
    <property type="molecule type" value="Genomic_DNA"/>
</dbReference>
<dbReference type="InterPro" id="IPR002734">
    <property type="entry name" value="RibDG_C"/>
</dbReference>
<dbReference type="AlphaFoldDB" id="A0A178MB53"/>
<dbReference type="Gene3D" id="3.40.430.10">
    <property type="entry name" value="Dihydrofolate Reductase, subunit A"/>
    <property type="match status" value="1"/>
</dbReference>